<keyword evidence="3" id="KW-1185">Reference proteome</keyword>
<comment type="caution">
    <text evidence="2">The sequence shown here is derived from an EMBL/GenBank/DDBJ whole genome shotgun (WGS) entry which is preliminary data.</text>
</comment>
<name>A0A7J8BBZ4_MOLMO</name>
<dbReference type="Proteomes" id="UP000550707">
    <property type="component" value="Unassembled WGS sequence"/>
</dbReference>
<dbReference type="AlphaFoldDB" id="A0A7J8BBZ4"/>
<proteinExistence type="predicted"/>
<evidence type="ECO:0000313" key="3">
    <source>
        <dbReference type="Proteomes" id="UP000550707"/>
    </source>
</evidence>
<protein>
    <submittedName>
        <fullName evidence="2">Uncharacterized protein</fullName>
    </submittedName>
</protein>
<evidence type="ECO:0000256" key="1">
    <source>
        <dbReference type="SAM" id="MobiDB-lite"/>
    </source>
</evidence>
<sequence length="182" mass="19506">MCPWLVALMRTPQDLICGSRMRPPAPIPYHLIKQTLKTMEGARSGQVAASWREELGLEAMASALQWGGMWGSENPPCWTPPPPCLTLGGWGLIPLSPSTLAPGLFHLVPQKEEAPVPCLAQGPTAGSQVLCPSVGLSTTTQPRPHRISPPRVLAQQGAVSPLSKDRSSKKRLHLSAGKELSQ</sequence>
<dbReference type="InParanoid" id="A0A7J8BBZ4"/>
<gene>
    <name evidence="2" type="ORF">HJG59_010471</name>
</gene>
<dbReference type="EMBL" id="JACASF010000033">
    <property type="protein sequence ID" value="KAF6395830.1"/>
    <property type="molecule type" value="Genomic_DNA"/>
</dbReference>
<accession>A0A7J8BBZ4</accession>
<feature type="region of interest" description="Disordered" evidence="1">
    <location>
        <begin position="133"/>
        <end position="182"/>
    </location>
</feature>
<organism evidence="2 3">
    <name type="scientific">Molossus molossus</name>
    <name type="common">Pallas' mastiff bat</name>
    <name type="synonym">Vespertilio molossus</name>
    <dbReference type="NCBI Taxonomy" id="27622"/>
    <lineage>
        <taxon>Eukaryota</taxon>
        <taxon>Metazoa</taxon>
        <taxon>Chordata</taxon>
        <taxon>Craniata</taxon>
        <taxon>Vertebrata</taxon>
        <taxon>Euteleostomi</taxon>
        <taxon>Mammalia</taxon>
        <taxon>Eutheria</taxon>
        <taxon>Laurasiatheria</taxon>
        <taxon>Chiroptera</taxon>
        <taxon>Yangochiroptera</taxon>
        <taxon>Molossidae</taxon>
        <taxon>Molossus</taxon>
    </lineage>
</organism>
<reference evidence="2 3" key="1">
    <citation type="journal article" date="2020" name="Nature">
        <title>Six reference-quality genomes reveal evolution of bat adaptations.</title>
        <authorList>
            <person name="Jebb D."/>
            <person name="Huang Z."/>
            <person name="Pippel M."/>
            <person name="Hughes G.M."/>
            <person name="Lavrichenko K."/>
            <person name="Devanna P."/>
            <person name="Winkler S."/>
            <person name="Jermiin L.S."/>
            <person name="Skirmuntt E.C."/>
            <person name="Katzourakis A."/>
            <person name="Burkitt-Gray L."/>
            <person name="Ray D.A."/>
            <person name="Sullivan K.A.M."/>
            <person name="Roscito J.G."/>
            <person name="Kirilenko B.M."/>
            <person name="Davalos L.M."/>
            <person name="Corthals A.P."/>
            <person name="Power M.L."/>
            <person name="Jones G."/>
            <person name="Ransome R.D."/>
            <person name="Dechmann D.K.N."/>
            <person name="Locatelli A.G."/>
            <person name="Puechmaille S.J."/>
            <person name="Fedrigo O."/>
            <person name="Jarvis E.D."/>
            <person name="Hiller M."/>
            <person name="Vernes S.C."/>
            <person name="Myers E.W."/>
            <person name="Teeling E.C."/>
        </authorList>
    </citation>
    <scope>NUCLEOTIDE SEQUENCE [LARGE SCALE GENOMIC DNA]</scope>
    <source>
        <strain evidence="2">MMolMol1</strain>
        <tissue evidence="2">Muscle</tissue>
    </source>
</reference>
<evidence type="ECO:0000313" key="2">
    <source>
        <dbReference type="EMBL" id="KAF6395830.1"/>
    </source>
</evidence>